<dbReference type="PROSITE" id="PS51767">
    <property type="entry name" value="PEPTIDASE_A1"/>
    <property type="match status" value="1"/>
</dbReference>
<gene>
    <name evidence="5" type="ORF">IFM89_034991</name>
</gene>
<dbReference type="GO" id="GO:0005576">
    <property type="term" value="C:extracellular region"/>
    <property type="evidence" value="ECO:0007669"/>
    <property type="project" value="TreeGrafter"/>
</dbReference>
<sequence>MALVAAMIRTAVTPNQTIDPNGVIHVPVTLEGTFYLALVGIGTTKVESDPYFESYYFIVDTGSSLTWTQYEGCNPCFYQKPPLFPYRKSTTFSESLCDREGRCEFGTCKEGKCTYTMGYGNGAIIEGGLGFKKLTFNSDDGGIEAFDHLRFGCGLKQTNFDFRLTDPI</sequence>
<proteinExistence type="inferred from homology"/>
<dbReference type="Gene3D" id="2.40.70.10">
    <property type="entry name" value="Acid Proteases"/>
    <property type="match status" value="1"/>
</dbReference>
<evidence type="ECO:0000259" key="4">
    <source>
        <dbReference type="PROSITE" id="PS51767"/>
    </source>
</evidence>
<evidence type="ECO:0000256" key="2">
    <source>
        <dbReference type="ARBA" id="ARBA00022670"/>
    </source>
</evidence>
<dbReference type="InterPro" id="IPR021109">
    <property type="entry name" value="Peptidase_aspartic_dom_sf"/>
</dbReference>
<dbReference type="AlphaFoldDB" id="A0A835IRN4"/>
<dbReference type="InterPro" id="IPR033121">
    <property type="entry name" value="PEPTIDASE_A1"/>
</dbReference>
<keyword evidence="3" id="KW-0378">Hydrolase</keyword>
<accession>A0A835IRN4</accession>
<reference evidence="5 6" key="1">
    <citation type="submission" date="2020-10" db="EMBL/GenBank/DDBJ databases">
        <title>The Coptis chinensis genome and diversification of protoberbering-type alkaloids.</title>
        <authorList>
            <person name="Wang B."/>
            <person name="Shu S."/>
            <person name="Song C."/>
            <person name="Liu Y."/>
        </authorList>
    </citation>
    <scope>NUCLEOTIDE SEQUENCE [LARGE SCALE GENOMIC DNA]</scope>
    <source>
        <strain evidence="5">HL-2020</strain>
        <tissue evidence="5">Leaf</tissue>
    </source>
</reference>
<dbReference type="PANTHER" id="PTHR47967:SF128">
    <property type="entry name" value="ASPARTIC PROTEINASE CDR1-LIKE"/>
    <property type="match status" value="1"/>
</dbReference>
<organism evidence="5 6">
    <name type="scientific">Coptis chinensis</name>
    <dbReference type="NCBI Taxonomy" id="261450"/>
    <lineage>
        <taxon>Eukaryota</taxon>
        <taxon>Viridiplantae</taxon>
        <taxon>Streptophyta</taxon>
        <taxon>Embryophyta</taxon>
        <taxon>Tracheophyta</taxon>
        <taxon>Spermatophyta</taxon>
        <taxon>Magnoliopsida</taxon>
        <taxon>Ranunculales</taxon>
        <taxon>Ranunculaceae</taxon>
        <taxon>Coptidoideae</taxon>
        <taxon>Coptis</taxon>
    </lineage>
</organism>
<name>A0A835IRN4_9MAGN</name>
<evidence type="ECO:0000313" key="6">
    <source>
        <dbReference type="Proteomes" id="UP000631114"/>
    </source>
</evidence>
<dbReference type="GO" id="GO:0008233">
    <property type="term" value="F:peptidase activity"/>
    <property type="evidence" value="ECO:0007669"/>
    <property type="project" value="UniProtKB-KW"/>
</dbReference>
<dbReference type="InterPro" id="IPR032861">
    <property type="entry name" value="TAXi_N"/>
</dbReference>
<feature type="domain" description="Peptidase A1" evidence="4">
    <location>
        <begin position="35"/>
        <end position="168"/>
    </location>
</feature>
<dbReference type="OrthoDB" id="1072226at2759"/>
<keyword evidence="2" id="KW-0645">Protease</keyword>
<protein>
    <recommendedName>
        <fullName evidence="4">Peptidase A1 domain-containing protein</fullName>
    </recommendedName>
</protein>
<dbReference type="EMBL" id="JADFTS010000002">
    <property type="protein sequence ID" value="KAF9622861.1"/>
    <property type="molecule type" value="Genomic_DNA"/>
</dbReference>
<evidence type="ECO:0000256" key="3">
    <source>
        <dbReference type="ARBA" id="ARBA00022801"/>
    </source>
</evidence>
<keyword evidence="6" id="KW-1185">Reference proteome</keyword>
<dbReference type="Pfam" id="PF14543">
    <property type="entry name" value="TAXi_N"/>
    <property type="match status" value="1"/>
</dbReference>
<dbReference type="InterPro" id="IPR051708">
    <property type="entry name" value="Plant_Aspart_Prot_A1"/>
</dbReference>
<evidence type="ECO:0000256" key="1">
    <source>
        <dbReference type="ARBA" id="ARBA00007447"/>
    </source>
</evidence>
<evidence type="ECO:0000313" key="5">
    <source>
        <dbReference type="EMBL" id="KAF9622861.1"/>
    </source>
</evidence>
<dbReference type="Proteomes" id="UP000631114">
    <property type="component" value="Unassembled WGS sequence"/>
</dbReference>
<dbReference type="PANTHER" id="PTHR47967">
    <property type="entry name" value="OS07G0603500 PROTEIN-RELATED"/>
    <property type="match status" value="1"/>
</dbReference>
<dbReference type="GO" id="GO:0006508">
    <property type="term" value="P:proteolysis"/>
    <property type="evidence" value="ECO:0007669"/>
    <property type="project" value="UniProtKB-KW"/>
</dbReference>
<comment type="similarity">
    <text evidence="1">Belongs to the peptidase A1 family.</text>
</comment>
<comment type="caution">
    <text evidence="5">The sequence shown here is derived from an EMBL/GenBank/DDBJ whole genome shotgun (WGS) entry which is preliminary data.</text>
</comment>
<dbReference type="SUPFAM" id="SSF50630">
    <property type="entry name" value="Acid proteases"/>
    <property type="match status" value="1"/>
</dbReference>